<dbReference type="InterPro" id="IPR051531">
    <property type="entry name" value="N-acetyltransferase"/>
</dbReference>
<accession>A0A2Z3GKC8</accession>
<reference evidence="3" key="1">
    <citation type="submission" date="2018-04" db="EMBL/GenBank/DDBJ databases">
        <title>Complete genome of Antarctic heterotrophic bacterium Hymenobacter nivis.</title>
        <authorList>
            <person name="Terashima M."/>
        </authorList>
    </citation>
    <scope>NUCLEOTIDE SEQUENCE [LARGE SCALE GENOMIC DNA]</scope>
    <source>
        <strain evidence="3">NBRC 111535</strain>
    </source>
</reference>
<keyword evidence="3" id="KW-1185">Reference proteome</keyword>
<protein>
    <submittedName>
        <fullName evidence="2">GNAT family N-acetyltransferase</fullName>
    </submittedName>
</protein>
<dbReference type="Proteomes" id="UP000245999">
    <property type="component" value="Chromosome"/>
</dbReference>
<proteinExistence type="predicted"/>
<dbReference type="KEGG" id="hnv:DDQ68_08245"/>
<organism evidence="2 3">
    <name type="scientific">Hymenobacter nivis</name>
    <dbReference type="NCBI Taxonomy" id="1850093"/>
    <lineage>
        <taxon>Bacteria</taxon>
        <taxon>Pseudomonadati</taxon>
        <taxon>Bacteroidota</taxon>
        <taxon>Cytophagia</taxon>
        <taxon>Cytophagales</taxon>
        <taxon>Hymenobacteraceae</taxon>
        <taxon>Hymenobacter</taxon>
    </lineage>
</organism>
<evidence type="ECO:0000259" key="1">
    <source>
        <dbReference type="PROSITE" id="PS51186"/>
    </source>
</evidence>
<dbReference type="InterPro" id="IPR000182">
    <property type="entry name" value="GNAT_dom"/>
</dbReference>
<dbReference type="Gene3D" id="3.40.630.30">
    <property type="match status" value="1"/>
</dbReference>
<dbReference type="AlphaFoldDB" id="A0A2Z3GKC8"/>
<feature type="domain" description="N-acetyltransferase" evidence="1">
    <location>
        <begin position="11"/>
        <end position="173"/>
    </location>
</feature>
<dbReference type="Pfam" id="PF13302">
    <property type="entry name" value="Acetyltransf_3"/>
    <property type="match status" value="1"/>
</dbReference>
<dbReference type="GO" id="GO:0016747">
    <property type="term" value="F:acyltransferase activity, transferring groups other than amino-acyl groups"/>
    <property type="evidence" value="ECO:0007669"/>
    <property type="project" value="InterPro"/>
</dbReference>
<dbReference type="PANTHER" id="PTHR43792">
    <property type="entry name" value="GNAT FAMILY, PUTATIVE (AFU_ORTHOLOGUE AFUA_3G00765)-RELATED-RELATED"/>
    <property type="match status" value="1"/>
</dbReference>
<dbReference type="OrthoDB" id="9788916at2"/>
<sequence>MTIPVLETEQLRLRGHCPADLAPFVAMWQEPAFYRYLAGRPLPEEEVWTKMLRHLGVWALYGYGYWAVEEKATGQFIGNVGFGEWQRAIAPSIKGWPEMGWVLAPHVHGRGYATEATQAALAWGDAHLPTPRTVCLIDEDNAPSRGLAAKLGYQEFGRAAYHGCDVLLLERLAVKAV</sequence>
<gene>
    <name evidence="2" type="ORF">DDQ68_08245</name>
</gene>
<dbReference type="EMBL" id="CP029145">
    <property type="protein sequence ID" value="AWM32771.1"/>
    <property type="molecule type" value="Genomic_DNA"/>
</dbReference>
<dbReference type="RefSeq" id="WP_109655867.1">
    <property type="nucleotide sequence ID" value="NZ_CP029145.1"/>
</dbReference>
<evidence type="ECO:0000313" key="2">
    <source>
        <dbReference type="EMBL" id="AWM32771.1"/>
    </source>
</evidence>
<dbReference type="PROSITE" id="PS51186">
    <property type="entry name" value="GNAT"/>
    <property type="match status" value="1"/>
</dbReference>
<evidence type="ECO:0000313" key="3">
    <source>
        <dbReference type="Proteomes" id="UP000245999"/>
    </source>
</evidence>
<dbReference type="InterPro" id="IPR016181">
    <property type="entry name" value="Acyl_CoA_acyltransferase"/>
</dbReference>
<dbReference type="SUPFAM" id="SSF55729">
    <property type="entry name" value="Acyl-CoA N-acyltransferases (Nat)"/>
    <property type="match status" value="1"/>
</dbReference>
<dbReference type="PANTHER" id="PTHR43792:SF1">
    <property type="entry name" value="N-ACETYLTRANSFERASE DOMAIN-CONTAINING PROTEIN"/>
    <property type="match status" value="1"/>
</dbReference>
<name>A0A2Z3GKC8_9BACT</name>